<organism evidence="2 3">
    <name type="scientific">Gemmatirosa kalamazoonensis</name>
    <dbReference type="NCBI Taxonomy" id="861299"/>
    <lineage>
        <taxon>Bacteria</taxon>
        <taxon>Pseudomonadati</taxon>
        <taxon>Gemmatimonadota</taxon>
        <taxon>Gemmatimonadia</taxon>
        <taxon>Gemmatimonadales</taxon>
        <taxon>Gemmatimonadaceae</taxon>
        <taxon>Gemmatirosa</taxon>
    </lineage>
</organism>
<dbReference type="STRING" id="861299.J421_3208"/>
<dbReference type="RefSeq" id="WP_025412211.1">
    <property type="nucleotide sequence ID" value="NZ_CP007128.1"/>
</dbReference>
<evidence type="ECO:0000313" key="2">
    <source>
        <dbReference type="EMBL" id="AHG90745.1"/>
    </source>
</evidence>
<dbReference type="KEGG" id="gba:J421_3208"/>
<gene>
    <name evidence="2" type="ORF">J421_3208</name>
</gene>
<keyword evidence="1" id="KW-0732">Signal</keyword>
<dbReference type="PROSITE" id="PS51257">
    <property type="entry name" value="PROKAR_LIPOPROTEIN"/>
    <property type="match status" value="1"/>
</dbReference>
<dbReference type="InParanoid" id="W0RKA4"/>
<dbReference type="eggNOG" id="ENOG5034268">
    <property type="taxonomic scope" value="Bacteria"/>
</dbReference>
<accession>W0RKA4</accession>
<protein>
    <recommendedName>
        <fullName evidence="4">DUF5683 domain-containing protein</fullName>
    </recommendedName>
</protein>
<dbReference type="EMBL" id="CP007128">
    <property type="protein sequence ID" value="AHG90745.1"/>
    <property type="molecule type" value="Genomic_DNA"/>
</dbReference>
<dbReference type="OrthoDB" id="9792090at2"/>
<evidence type="ECO:0008006" key="4">
    <source>
        <dbReference type="Google" id="ProtNLM"/>
    </source>
</evidence>
<sequence length="304" mass="33477">MPSRSGTAVVVALACAALGATWGAAPAAAQRPAIVGARVVPVAPDTLAAPDVADAPRVGGPPGGRDAADELRAFPAPRWAPVASLVVPGAGQAALRQTRGVAYVVAEAYAWVQALEYRREANRHRADYRRRAREVARAPFGAVQRDTSWAYFEALYDWVASGAYNRTPSGPLTPETDTLTYNGRQWYEARALFYDPFTVLPPSDPRYQRALAAYATRAVKDDFLWSWRDRQLDWDIYKGDVTRENQLSRDWTMTLIVIGANHLVSAIDALASVRLRESRGPLGERRIEATVPWPPFGRRPARRP</sequence>
<feature type="chain" id="PRO_5004795105" description="DUF5683 domain-containing protein" evidence="1">
    <location>
        <begin position="28"/>
        <end position="304"/>
    </location>
</feature>
<reference evidence="2 3" key="1">
    <citation type="journal article" date="2014" name="Genome Announc.">
        <title>Genome Sequence and Methylome of Soil Bacterium Gemmatirosa kalamazoonensis KBS708T, a Member of the Rarely Cultivated Gemmatimonadetes Phylum.</title>
        <authorList>
            <person name="Debruyn J.M."/>
            <person name="Radosevich M."/>
            <person name="Wommack K.E."/>
            <person name="Polson S.W."/>
            <person name="Hauser L.J."/>
            <person name="Fawaz M.N."/>
            <person name="Korlach J."/>
            <person name="Tsai Y.C."/>
        </authorList>
    </citation>
    <scope>NUCLEOTIDE SEQUENCE [LARGE SCALE GENOMIC DNA]</scope>
    <source>
        <strain evidence="2 3">KBS708</strain>
    </source>
</reference>
<dbReference type="HOGENOM" id="CLU_914522_0_0_0"/>
<keyword evidence="3" id="KW-1185">Reference proteome</keyword>
<proteinExistence type="predicted"/>
<dbReference type="AlphaFoldDB" id="W0RKA4"/>
<evidence type="ECO:0000313" key="3">
    <source>
        <dbReference type="Proteomes" id="UP000019151"/>
    </source>
</evidence>
<feature type="signal peptide" evidence="1">
    <location>
        <begin position="1"/>
        <end position="27"/>
    </location>
</feature>
<name>W0RKA4_9BACT</name>
<dbReference type="Proteomes" id="UP000019151">
    <property type="component" value="Chromosome"/>
</dbReference>
<evidence type="ECO:0000256" key="1">
    <source>
        <dbReference type="SAM" id="SignalP"/>
    </source>
</evidence>